<evidence type="ECO:0000256" key="3">
    <source>
        <dbReference type="PROSITE-ProRule" id="PRU01211"/>
    </source>
</evidence>
<evidence type="ECO:0000256" key="1">
    <source>
        <dbReference type="ARBA" id="ARBA00022536"/>
    </source>
</evidence>
<feature type="active site" evidence="3">
    <location>
        <position position="579"/>
    </location>
</feature>
<dbReference type="Gene3D" id="3.40.390.10">
    <property type="entry name" value="Collagenase (Catalytic Domain)"/>
    <property type="match status" value="3"/>
</dbReference>
<dbReference type="EC" id="3.4.24.-" evidence="4"/>
<feature type="binding site" evidence="3">
    <location>
        <position position="194"/>
    </location>
    <ligand>
        <name>Zn(2+)</name>
        <dbReference type="ChEBI" id="CHEBI:29105"/>
        <note>catalytic</note>
    </ligand>
</feature>
<dbReference type="InterPro" id="IPR035914">
    <property type="entry name" value="Sperma_CUB_dom_sf"/>
</dbReference>
<dbReference type="AlphaFoldDB" id="W2TNE3"/>
<evidence type="ECO:0000313" key="7">
    <source>
        <dbReference type="Proteomes" id="UP000053676"/>
    </source>
</evidence>
<dbReference type="Pfam" id="PF01400">
    <property type="entry name" value="Astacin"/>
    <property type="match status" value="2"/>
</dbReference>
<feature type="domain" description="Peptidase M12A" evidence="5">
    <location>
        <begin position="558"/>
        <end position="674"/>
    </location>
</feature>
<evidence type="ECO:0000256" key="2">
    <source>
        <dbReference type="ARBA" id="ARBA00023157"/>
    </source>
</evidence>
<proteinExistence type="predicted"/>
<comment type="cofactor">
    <cofactor evidence="3 4">
        <name>Zn(2+)</name>
        <dbReference type="ChEBI" id="CHEBI:29105"/>
    </cofactor>
    <text evidence="3 4">Binds 1 zinc ion per subunit.</text>
</comment>
<sequence>ALNTTTLQRVHEKFKKFGEKLKAKLTLSPEQKARLQELLKKIVPIKKDHVQKDGDSIEEINTKKKIGEFLFQSDIVLTEEQANEIVDVDNSGNRTKRQAFRDGNYPRTIWSTGVNFFFDPSAGPDIQRIFKKGAALWQKDTCIDFRMDNTAPNRVRVFREDGCWSFVGNLNRQQDLSLGKGCETVAIAAHEIGHALGFFHTQSRHDRDDFIVFNPQNVKVILDPLPSSSVNGGITMMPRDPRYTETLGSPFISFYELLMLNAHYRCLERCDKATSAKCMMGGFPHPRDCSRCVCPSGYGGRLCNERPPGCGGTLEAKPQYQVLLDEVGDTKAGKQAREDMTTCTYWIKAPVGSRIEVKIADLSRGLAVDGCSYWGVEIKTHADQRLTGYRFCAPEDVGVTLVSKFHVVPIITYNRFYATQVKLQYRIDSPPCTAIITIITFLMIVIIAYQLLPINLSVQLHSEDEHPQQPLNAVNTTALERIHEKFQHLGEKFMVDITLSSEQRLNNLLKMLNKGDRTKRQAFRDHRYPRTLWSTGVNYFFDPRTDPDIRRIFQKGAELWEKDTCIDFRMNNTATAAHEIGHALGFFHTQSRHDRDDFITFNARNVKRSWMDQFTKETTRTNENYGITYDYGSIMHYGSTGCICPSGYGGRLCNEKPPGCGSVLEAKSGYKTLSDKVGDFREGLRPGEDMTTCSYWIKAPVGLRIEVKIADLSSGLAVDGCTYWGVEIKTHTDQRLTGYRFCSPEDIGVTLVSNYHIVPIITYNLRNSIQITISYRYVLINSIVIS</sequence>
<comment type="caution">
    <text evidence="3">Lacks conserved residue(s) required for the propagation of feature annotation.</text>
</comment>
<dbReference type="GO" id="GO:0004222">
    <property type="term" value="F:metalloendopeptidase activity"/>
    <property type="evidence" value="ECO:0007669"/>
    <property type="project" value="UniProtKB-UniRule"/>
</dbReference>
<keyword evidence="3 4" id="KW-0862">Zinc</keyword>
<dbReference type="PANTHER" id="PTHR10127:SF793">
    <property type="entry name" value="ZINC METALLOPROTEINASE NAS-31"/>
    <property type="match status" value="1"/>
</dbReference>
<dbReference type="SMART" id="SM00235">
    <property type="entry name" value="ZnMc"/>
    <property type="match status" value="2"/>
</dbReference>
<keyword evidence="3 4" id="KW-0482">Metalloprotease</keyword>
<protein>
    <recommendedName>
        <fullName evidence="4">Metalloendopeptidase</fullName>
        <ecNumber evidence="4">3.4.24.-</ecNumber>
    </recommendedName>
</protein>
<keyword evidence="2" id="KW-1015">Disulfide bond</keyword>
<dbReference type="MEROPS" id="M12.310"/>
<reference evidence="7" key="1">
    <citation type="journal article" date="2014" name="Nat. Genet.">
        <title>Genome of the human hookworm Necator americanus.</title>
        <authorList>
            <person name="Tang Y.T."/>
            <person name="Gao X."/>
            <person name="Rosa B.A."/>
            <person name="Abubucker S."/>
            <person name="Hallsworth-Pepin K."/>
            <person name="Martin J."/>
            <person name="Tyagi R."/>
            <person name="Heizer E."/>
            <person name="Zhang X."/>
            <person name="Bhonagiri-Palsikar V."/>
            <person name="Minx P."/>
            <person name="Warren W.C."/>
            <person name="Wang Q."/>
            <person name="Zhan B."/>
            <person name="Hotez P.J."/>
            <person name="Sternberg P.W."/>
            <person name="Dougall A."/>
            <person name="Gaze S.T."/>
            <person name="Mulvenna J."/>
            <person name="Sotillo J."/>
            <person name="Ranganathan S."/>
            <person name="Rabelo E.M."/>
            <person name="Wilson R.K."/>
            <person name="Felgner P.L."/>
            <person name="Bethony J."/>
            <person name="Hawdon J.M."/>
            <person name="Gasser R.B."/>
            <person name="Loukas A."/>
            <person name="Mitreva M."/>
        </authorList>
    </citation>
    <scope>NUCLEOTIDE SEQUENCE [LARGE SCALE GENOMIC DNA]</scope>
</reference>
<keyword evidence="3 4" id="KW-0378">Hydrolase</keyword>
<dbReference type="InterPro" id="IPR024079">
    <property type="entry name" value="MetalloPept_cat_dom_sf"/>
</dbReference>
<dbReference type="SUPFAM" id="SSF49854">
    <property type="entry name" value="Spermadhesin, CUB domain"/>
    <property type="match status" value="2"/>
</dbReference>
<feature type="non-terminal residue" evidence="6">
    <location>
        <position position="1"/>
    </location>
</feature>
<dbReference type="InterPro" id="IPR006026">
    <property type="entry name" value="Peptidase_Metallo"/>
</dbReference>
<dbReference type="PROSITE" id="PS51864">
    <property type="entry name" value="ASTACIN"/>
    <property type="match status" value="2"/>
</dbReference>
<dbReference type="SUPFAM" id="SSF55486">
    <property type="entry name" value="Metalloproteases ('zincins'), catalytic domain"/>
    <property type="match status" value="2"/>
</dbReference>
<name>W2TNE3_NECAM</name>
<dbReference type="Proteomes" id="UP000053676">
    <property type="component" value="Unassembled WGS sequence"/>
</dbReference>
<feature type="binding site" evidence="3">
    <location>
        <position position="578"/>
    </location>
    <ligand>
        <name>Zn(2+)</name>
        <dbReference type="ChEBI" id="CHEBI:29105"/>
        <note>catalytic</note>
    </ligand>
</feature>
<keyword evidence="3 4" id="KW-0479">Metal-binding</keyword>
<organism evidence="6 7">
    <name type="scientific">Necator americanus</name>
    <name type="common">Human hookworm</name>
    <dbReference type="NCBI Taxonomy" id="51031"/>
    <lineage>
        <taxon>Eukaryota</taxon>
        <taxon>Metazoa</taxon>
        <taxon>Ecdysozoa</taxon>
        <taxon>Nematoda</taxon>
        <taxon>Chromadorea</taxon>
        <taxon>Rhabditida</taxon>
        <taxon>Rhabditina</taxon>
        <taxon>Rhabditomorpha</taxon>
        <taxon>Strongyloidea</taxon>
        <taxon>Ancylostomatidae</taxon>
        <taxon>Bunostominae</taxon>
        <taxon>Necator</taxon>
    </lineage>
</organism>
<dbReference type="EMBL" id="KI658151">
    <property type="protein sequence ID" value="ETN83625.1"/>
    <property type="molecule type" value="Genomic_DNA"/>
</dbReference>
<keyword evidence="7" id="KW-1185">Reference proteome</keyword>
<dbReference type="PRINTS" id="PR00480">
    <property type="entry name" value="ASTACIN"/>
</dbReference>
<dbReference type="PANTHER" id="PTHR10127">
    <property type="entry name" value="DISCOIDIN, CUB, EGF, LAMININ , AND ZINC METALLOPROTEASE DOMAIN CONTAINING"/>
    <property type="match status" value="1"/>
</dbReference>
<dbReference type="InterPro" id="IPR001506">
    <property type="entry name" value="Peptidase_M12A"/>
</dbReference>
<gene>
    <name evidence="6" type="ORF">NECAME_17402</name>
</gene>
<keyword evidence="3 4" id="KW-0645">Protease</keyword>
<feature type="binding site" evidence="3">
    <location>
        <position position="588"/>
    </location>
    <ligand>
        <name>Zn(2+)</name>
        <dbReference type="ChEBI" id="CHEBI:29105"/>
        <note>catalytic</note>
    </ligand>
</feature>
<dbReference type="KEGG" id="nai:NECAME_17402"/>
<accession>W2TNE3</accession>
<feature type="binding site" evidence="3">
    <location>
        <position position="582"/>
    </location>
    <ligand>
        <name>Zn(2+)</name>
        <dbReference type="ChEBI" id="CHEBI:29105"/>
        <note>catalytic</note>
    </ligand>
</feature>
<feature type="active site" evidence="3">
    <location>
        <position position="191"/>
    </location>
</feature>
<feature type="binding site" evidence="3">
    <location>
        <position position="200"/>
    </location>
    <ligand>
        <name>Zn(2+)</name>
        <dbReference type="ChEBI" id="CHEBI:29105"/>
        <note>catalytic</note>
    </ligand>
</feature>
<evidence type="ECO:0000313" key="6">
    <source>
        <dbReference type="EMBL" id="ETN83625.1"/>
    </source>
</evidence>
<keyword evidence="1" id="KW-0245">EGF-like domain</keyword>
<dbReference type="GO" id="GO:0006508">
    <property type="term" value="P:proteolysis"/>
    <property type="evidence" value="ECO:0007669"/>
    <property type="project" value="UniProtKB-KW"/>
</dbReference>
<dbReference type="GO" id="GO:0008270">
    <property type="term" value="F:zinc ion binding"/>
    <property type="evidence" value="ECO:0007669"/>
    <property type="project" value="UniProtKB-UniRule"/>
</dbReference>
<evidence type="ECO:0000259" key="5">
    <source>
        <dbReference type="PROSITE" id="PS51864"/>
    </source>
</evidence>
<dbReference type="OrthoDB" id="291007at2759"/>
<evidence type="ECO:0000256" key="4">
    <source>
        <dbReference type="RuleBase" id="RU361183"/>
    </source>
</evidence>
<feature type="binding site" evidence="3">
    <location>
        <position position="190"/>
    </location>
    <ligand>
        <name>Zn(2+)</name>
        <dbReference type="ChEBI" id="CHEBI:29105"/>
        <note>catalytic</note>
    </ligand>
</feature>
<feature type="domain" description="Peptidase M12A" evidence="5">
    <location>
        <begin position="98"/>
        <end position="267"/>
    </location>
</feature>